<feature type="region of interest" description="Disordered" evidence="1">
    <location>
        <begin position="36"/>
        <end position="67"/>
    </location>
</feature>
<gene>
    <name evidence="3" type="ORF">NCTC10918_00833</name>
</gene>
<evidence type="ECO:0000256" key="1">
    <source>
        <dbReference type="SAM" id="MobiDB-lite"/>
    </source>
</evidence>
<dbReference type="STRING" id="762948.HMPREF0733_12082"/>
<organism evidence="3 4">
    <name type="scientific">Rothia dentocariosa</name>
    <dbReference type="NCBI Taxonomy" id="2047"/>
    <lineage>
        <taxon>Bacteria</taxon>
        <taxon>Bacillati</taxon>
        <taxon>Actinomycetota</taxon>
        <taxon>Actinomycetes</taxon>
        <taxon>Micrococcales</taxon>
        <taxon>Micrococcaceae</taxon>
        <taxon>Rothia</taxon>
    </lineage>
</organism>
<feature type="region of interest" description="Disordered" evidence="1">
    <location>
        <begin position="89"/>
        <end position="108"/>
    </location>
</feature>
<feature type="compositionally biased region" description="Low complexity" evidence="1">
    <location>
        <begin position="36"/>
        <end position="66"/>
    </location>
</feature>
<feature type="domain" description="DUF6318" evidence="2">
    <location>
        <begin position="91"/>
        <end position="246"/>
    </location>
</feature>
<evidence type="ECO:0000313" key="3">
    <source>
        <dbReference type="EMBL" id="VEJ29573.1"/>
    </source>
</evidence>
<accession>A0A3S4ZM00</accession>
<evidence type="ECO:0000313" key="4">
    <source>
        <dbReference type="Proteomes" id="UP000270988"/>
    </source>
</evidence>
<sequence length="267" mass="29224">MNSPYTTFTSTPSRRATLIGFGAFGIAALAGCAPSVKSVQNSPSNSSSSSSSSASSTSSPSDSTSPEEYAKFVADWNKYVGDIKLPTKDKGGYTPATNTEPAKNVPEPDIDENVIRQKTLEGSYKALAAYEASFLYAVLTGNSEYAKKLSHEDDPNLRPQFDLYRDIYNGGGWMEGYDLKCWILDKRPMVVFESDIVAVAWNYGEKFEAYKAHLSKEEVADQPADTADNIYMVTIYDGGSWKYVTNTYLKQKYPQLVENGNSSSSAA</sequence>
<evidence type="ECO:0000259" key="2">
    <source>
        <dbReference type="Pfam" id="PF19843"/>
    </source>
</evidence>
<dbReference type="AlphaFoldDB" id="A0A3S4ZM00"/>
<dbReference type="EMBL" id="LR134521">
    <property type="protein sequence ID" value="VEJ29573.1"/>
    <property type="molecule type" value="Genomic_DNA"/>
</dbReference>
<dbReference type="Proteomes" id="UP000270988">
    <property type="component" value="Chromosome"/>
</dbReference>
<name>A0A3S4ZM00_9MICC</name>
<dbReference type="InterPro" id="IPR046281">
    <property type="entry name" value="DUF6318"/>
</dbReference>
<protein>
    <recommendedName>
        <fullName evidence="2">DUF6318 domain-containing protein</fullName>
    </recommendedName>
</protein>
<proteinExistence type="predicted"/>
<reference evidence="3 4" key="1">
    <citation type="submission" date="2018-12" db="EMBL/GenBank/DDBJ databases">
        <authorList>
            <consortium name="Pathogen Informatics"/>
        </authorList>
    </citation>
    <scope>NUCLEOTIDE SEQUENCE [LARGE SCALE GENOMIC DNA]</scope>
    <source>
        <strain evidence="3 4">NCTC10918</strain>
    </source>
</reference>
<dbReference type="Pfam" id="PF19843">
    <property type="entry name" value="DUF6318"/>
    <property type="match status" value="1"/>
</dbReference>